<dbReference type="Gene3D" id="1.20.272.10">
    <property type="match status" value="1"/>
</dbReference>
<evidence type="ECO:0000259" key="10">
    <source>
        <dbReference type="Pfam" id="PF21694"/>
    </source>
</evidence>
<dbReference type="Proteomes" id="UP000029278">
    <property type="component" value="Unassembled WGS sequence"/>
</dbReference>
<dbReference type="PATRIC" id="fig|44252.3.peg.1846"/>
<dbReference type="EMBL" id="JMQA01000020">
    <property type="protein sequence ID" value="KFN10201.1"/>
    <property type="molecule type" value="Genomic_DNA"/>
</dbReference>
<evidence type="ECO:0000256" key="4">
    <source>
        <dbReference type="ARBA" id="ARBA00022695"/>
    </source>
</evidence>
<feature type="domain" description="DNA polymerase III delta subunit-like C-terminal" evidence="10">
    <location>
        <begin position="217"/>
        <end position="337"/>
    </location>
</feature>
<evidence type="ECO:0000256" key="5">
    <source>
        <dbReference type="ARBA" id="ARBA00022705"/>
    </source>
</evidence>
<dbReference type="RefSeq" id="WP_036621225.1">
    <property type="nucleotide sequence ID" value="NZ_BGML01000005.1"/>
</dbReference>
<comment type="similarity">
    <text evidence="7">Belongs to the DNA polymerase HolA subunit family.</text>
</comment>
<proteinExistence type="inferred from homology"/>
<evidence type="ECO:0000256" key="3">
    <source>
        <dbReference type="ARBA" id="ARBA00022679"/>
    </source>
</evidence>
<name>A0A091A1M1_PAEMA</name>
<evidence type="ECO:0000259" key="9">
    <source>
        <dbReference type="Pfam" id="PF06144"/>
    </source>
</evidence>
<dbReference type="InterPro" id="IPR010372">
    <property type="entry name" value="DNA_pol3_delta_N"/>
</dbReference>
<dbReference type="GO" id="GO:0009360">
    <property type="term" value="C:DNA polymerase III complex"/>
    <property type="evidence" value="ECO:0007669"/>
    <property type="project" value="InterPro"/>
</dbReference>
<dbReference type="GeneID" id="77006080"/>
<keyword evidence="13" id="KW-1185">Reference proteome</keyword>
<feature type="domain" description="DNA polymerase III delta N-terminal" evidence="9">
    <location>
        <begin position="19"/>
        <end position="142"/>
    </location>
</feature>
<evidence type="ECO:0000313" key="12">
    <source>
        <dbReference type="EMBL" id="MUG22963.1"/>
    </source>
</evidence>
<dbReference type="InterPro" id="IPR008921">
    <property type="entry name" value="DNA_pol3_clamp-load_cplx_C"/>
</dbReference>
<dbReference type="SUPFAM" id="SSF48019">
    <property type="entry name" value="post-AAA+ oligomerization domain-like"/>
    <property type="match status" value="1"/>
</dbReference>
<gene>
    <name evidence="11" type="primary">holA</name>
    <name evidence="11" type="ORF">DJ90_601</name>
    <name evidence="12" type="ORF">GNQ08_11120</name>
</gene>
<keyword evidence="5" id="KW-0235">DNA replication</keyword>
<dbReference type="InterPro" id="IPR005790">
    <property type="entry name" value="DNA_polIII_delta"/>
</dbReference>
<reference evidence="12 14" key="2">
    <citation type="submission" date="2019-11" db="EMBL/GenBank/DDBJ databases">
        <title>Draft genome sequences of five Paenibacillus species of dairy origin.</title>
        <authorList>
            <person name="Olajide A.M."/>
            <person name="Chen S."/>
            <person name="Lapointe G."/>
        </authorList>
    </citation>
    <scope>NUCLEOTIDE SEQUENCE [LARGE SCALE GENOMIC DNA]</scope>
    <source>
        <strain evidence="12 14">3CT49</strain>
    </source>
</reference>
<dbReference type="STRING" id="44252.DJ90_601"/>
<evidence type="ECO:0000256" key="7">
    <source>
        <dbReference type="ARBA" id="ARBA00034754"/>
    </source>
</evidence>
<dbReference type="Pfam" id="PF06144">
    <property type="entry name" value="DNA_pol3_delta"/>
    <property type="match status" value="1"/>
</dbReference>
<dbReference type="NCBIfam" id="TIGR01128">
    <property type="entry name" value="holA"/>
    <property type="match status" value="1"/>
</dbReference>
<reference evidence="11 13" key="1">
    <citation type="submission" date="2014-04" db="EMBL/GenBank/DDBJ databases">
        <authorList>
            <person name="Bishop-Lilly K.A."/>
            <person name="Broomall S.M."/>
            <person name="Chain P.S."/>
            <person name="Chertkov O."/>
            <person name="Coyne S.R."/>
            <person name="Daligault H.E."/>
            <person name="Davenport K.W."/>
            <person name="Erkkila T."/>
            <person name="Frey K.G."/>
            <person name="Gibbons H.S."/>
            <person name="Gu W."/>
            <person name="Jaissle J."/>
            <person name="Johnson S.L."/>
            <person name="Koroleva G.I."/>
            <person name="Ladner J.T."/>
            <person name="Lo C.-C."/>
            <person name="Minogue T.D."/>
            <person name="Munk C."/>
            <person name="Palacios G.F."/>
            <person name="Redden C.L."/>
            <person name="Rosenzweig C.N."/>
            <person name="Scholz M.B."/>
            <person name="Teshima H."/>
            <person name="Xu Y."/>
        </authorList>
    </citation>
    <scope>NUCLEOTIDE SEQUENCE [LARGE SCALE GENOMIC DNA]</scope>
    <source>
        <strain evidence="11 13">8244</strain>
    </source>
</reference>
<dbReference type="GO" id="GO:0006261">
    <property type="term" value="P:DNA-templated DNA replication"/>
    <property type="evidence" value="ECO:0007669"/>
    <property type="project" value="TreeGrafter"/>
</dbReference>
<dbReference type="EC" id="2.7.7.7" evidence="1"/>
<evidence type="ECO:0000256" key="1">
    <source>
        <dbReference type="ARBA" id="ARBA00012417"/>
    </source>
</evidence>
<dbReference type="AlphaFoldDB" id="A0A091A1M1"/>
<dbReference type="Pfam" id="PF21694">
    <property type="entry name" value="DNA_pol3_delta_C"/>
    <property type="match status" value="1"/>
</dbReference>
<dbReference type="SUPFAM" id="SSF52540">
    <property type="entry name" value="P-loop containing nucleoside triphosphate hydrolases"/>
    <property type="match status" value="1"/>
</dbReference>
<sequence>MDAKTAVKEIKQGRISPLYLCYGTEKYQIQEFVGLLQDKLVDRDQKDFAMAVFDLAETPIEAVVEEAETLPFLVERKLIVVRDAGLFTAGKEGGKIEHKVEALQTYIGNPAEHSVIVFVVYAEKLDERKKIVKAMKASGTALSFMPLGGGELVQWVVHEVEKRGCRIGKEAAEALIAAGGVHMAALAAEADKLCLYAGTGGTIDTAAVEQLVARSTEQNVFAMVEHIAALRLEKALGIFYELLKQREEPIKIAALIARQFRIMMQVKELGRQSYSQQQIASQLALHPYVVKLAGEQARKFEAGRLRDILSELAELDYRMKSGGVDKVLGLELFLLKLGA</sequence>
<keyword evidence="6" id="KW-0239">DNA-directed DNA polymerase</keyword>
<organism evidence="11 13">
    <name type="scientific">Paenibacillus macerans</name>
    <name type="common">Bacillus macerans</name>
    <dbReference type="NCBI Taxonomy" id="44252"/>
    <lineage>
        <taxon>Bacteria</taxon>
        <taxon>Bacillati</taxon>
        <taxon>Bacillota</taxon>
        <taxon>Bacilli</taxon>
        <taxon>Bacillales</taxon>
        <taxon>Paenibacillaceae</taxon>
        <taxon>Paenibacillus</taxon>
    </lineage>
</organism>
<dbReference type="GO" id="GO:0003677">
    <property type="term" value="F:DNA binding"/>
    <property type="evidence" value="ECO:0007669"/>
    <property type="project" value="InterPro"/>
</dbReference>
<dbReference type="PANTHER" id="PTHR34388">
    <property type="entry name" value="DNA POLYMERASE III SUBUNIT DELTA"/>
    <property type="match status" value="1"/>
</dbReference>
<comment type="catalytic activity">
    <reaction evidence="8">
        <text>DNA(n) + a 2'-deoxyribonucleoside 5'-triphosphate = DNA(n+1) + diphosphate</text>
        <dbReference type="Rhea" id="RHEA:22508"/>
        <dbReference type="Rhea" id="RHEA-COMP:17339"/>
        <dbReference type="Rhea" id="RHEA-COMP:17340"/>
        <dbReference type="ChEBI" id="CHEBI:33019"/>
        <dbReference type="ChEBI" id="CHEBI:61560"/>
        <dbReference type="ChEBI" id="CHEBI:173112"/>
        <dbReference type="EC" id="2.7.7.7"/>
    </reaction>
</comment>
<dbReference type="Proteomes" id="UP000442469">
    <property type="component" value="Unassembled WGS sequence"/>
</dbReference>
<dbReference type="InterPro" id="IPR048466">
    <property type="entry name" value="DNA_pol3_delta-like_C"/>
</dbReference>
<protein>
    <recommendedName>
        <fullName evidence="2">DNA polymerase III subunit delta</fullName>
        <ecNumber evidence="1">2.7.7.7</ecNumber>
    </recommendedName>
</protein>
<dbReference type="GO" id="GO:0003887">
    <property type="term" value="F:DNA-directed DNA polymerase activity"/>
    <property type="evidence" value="ECO:0007669"/>
    <property type="project" value="UniProtKB-KW"/>
</dbReference>
<dbReference type="EMBL" id="WNZZ01000006">
    <property type="protein sequence ID" value="MUG22963.1"/>
    <property type="molecule type" value="Genomic_DNA"/>
</dbReference>
<evidence type="ECO:0000313" key="13">
    <source>
        <dbReference type="Proteomes" id="UP000029278"/>
    </source>
</evidence>
<evidence type="ECO:0000256" key="2">
    <source>
        <dbReference type="ARBA" id="ARBA00017703"/>
    </source>
</evidence>
<dbReference type="Gene3D" id="3.40.50.300">
    <property type="entry name" value="P-loop containing nucleotide triphosphate hydrolases"/>
    <property type="match status" value="1"/>
</dbReference>
<dbReference type="HOGENOM" id="CLU_044694_4_0_9"/>
<evidence type="ECO:0000313" key="14">
    <source>
        <dbReference type="Proteomes" id="UP000442469"/>
    </source>
</evidence>
<evidence type="ECO:0000313" key="11">
    <source>
        <dbReference type="EMBL" id="KFN10201.1"/>
    </source>
</evidence>
<accession>A0A091A1M1</accession>
<evidence type="ECO:0000256" key="8">
    <source>
        <dbReference type="ARBA" id="ARBA00049244"/>
    </source>
</evidence>
<keyword evidence="4 11" id="KW-0548">Nucleotidyltransferase</keyword>
<dbReference type="InterPro" id="IPR027417">
    <property type="entry name" value="P-loop_NTPase"/>
</dbReference>
<dbReference type="PANTHER" id="PTHR34388:SF1">
    <property type="entry name" value="DNA POLYMERASE III SUBUNIT DELTA"/>
    <property type="match status" value="1"/>
</dbReference>
<dbReference type="OrthoDB" id="9775929at2"/>
<evidence type="ECO:0000256" key="6">
    <source>
        <dbReference type="ARBA" id="ARBA00022932"/>
    </source>
</evidence>
<dbReference type="Gene3D" id="1.10.8.60">
    <property type="match status" value="1"/>
</dbReference>
<comment type="caution">
    <text evidence="11">The sequence shown here is derived from an EMBL/GenBank/DDBJ whole genome shotgun (WGS) entry which is preliminary data.</text>
</comment>
<keyword evidence="3 11" id="KW-0808">Transferase</keyword>